<gene>
    <name evidence="2" type="ORF">GCM10022204_36570</name>
</gene>
<protein>
    <submittedName>
        <fullName evidence="2">Uncharacterized protein</fullName>
    </submittedName>
</protein>
<evidence type="ECO:0000313" key="3">
    <source>
        <dbReference type="Proteomes" id="UP001500051"/>
    </source>
</evidence>
<feature type="region of interest" description="Disordered" evidence="1">
    <location>
        <begin position="80"/>
        <end position="107"/>
    </location>
</feature>
<comment type="caution">
    <text evidence="2">The sequence shown here is derived from an EMBL/GenBank/DDBJ whole genome shotgun (WGS) entry which is preliminary data.</text>
</comment>
<feature type="compositionally biased region" description="Basic and acidic residues" evidence="1">
    <location>
        <begin position="98"/>
        <end position="107"/>
    </location>
</feature>
<evidence type="ECO:0000256" key="1">
    <source>
        <dbReference type="SAM" id="MobiDB-lite"/>
    </source>
</evidence>
<evidence type="ECO:0000313" key="2">
    <source>
        <dbReference type="EMBL" id="GAA3714158.1"/>
    </source>
</evidence>
<dbReference type="EMBL" id="BAAAYX010000019">
    <property type="protein sequence ID" value="GAA3714158.1"/>
    <property type="molecule type" value="Genomic_DNA"/>
</dbReference>
<keyword evidence="3" id="KW-1185">Reference proteome</keyword>
<feature type="region of interest" description="Disordered" evidence="1">
    <location>
        <begin position="1"/>
        <end position="46"/>
    </location>
</feature>
<dbReference type="Proteomes" id="UP001500051">
    <property type="component" value="Unassembled WGS sequence"/>
</dbReference>
<sequence>MLHPAHQPGSGPTPHRHQRPQHRGTAAPTGKLTSTAACPTNPIDTPIGRLCEGVNRTGRVCATCGAEVPLGEPLRAAVRTVKPSSTRPAAPPPVPPDPTRRELRDYPIPEEIHPVSSDDRLDFENAFEIRPLPGGCMINFSPGGRSY</sequence>
<proteinExistence type="predicted"/>
<name>A0ABP7E6P3_9ACTN</name>
<accession>A0ABP7E6P3</accession>
<organism evidence="2 3">
    <name type="scientific">Microlunatus aurantiacus</name>
    <dbReference type="NCBI Taxonomy" id="446786"/>
    <lineage>
        <taxon>Bacteria</taxon>
        <taxon>Bacillati</taxon>
        <taxon>Actinomycetota</taxon>
        <taxon>Actinomycetes</taxon>
        <taxon>Propionibacteriales</taxon>
        <taxon>Propionibacteriaceae</taxon>
        <taxon>Microlunatus</taxon>
    </lineage>
</organism>
<reference evidence="3" key="1">
    <citation type="journal article" date="2019" name="Int. J. Syst. Evol. Microbiol.">
        <title>The Global Catalogue of Microorganisms (GCM) 10K type strain sequencing project: providing services to taxonomists for standard genome sequencing and annotation.</title>
        <authorList>
            <consortium name="The Broad Institute Genomics Platform"/>
            <consortium name="The Broad Institute Genome Sequencing Center for Infectious Disease"/>
            <person name="Wu L."/>
            <person name="Ma J."/>
        </authorList>
    </citation>
    <scope>NUCLEOTIDE SEQUENCE [LARGE SCALE GENOMIC DNA]</scope>
    <source>
        <strain evidence="3">JCM 16548</strain>
    </source>
</reference>